<dbReference type="InterPro" id="IPR055673">
    <property type="entry name" value="DUF7249"/>
</dbReference>
<protein>
    <submittedName>
        <fullName evidence="1">Uncharacterized protein</fullName>
    </submittedName>
</protein>
<sequence>MTKDSTYQGWRNYETWCAALWMNNDYGFGTEVTEYISTITTDGDYDDLTGELAFYLQNYAEEITPDLGASMAADLLNYAIEQVDFYEIAETYLMD</sequence>
<evidence type="ECO:0000313" key="2">
    <source>
        <dbReference type="Proteomes" id="UP000473648"/>
    </source>
</evidence>
<name>A0A6L5GS77_9FIRM</name>
<proteinExistence type="predicted"/>
<reference evidence="1" key="1">
    <citation type="journal article" date="2020" name="Appl. Environ. Microbiol.">
        <title>Medium-Chain Fatty Acid Synthesis by 'Candidatus Weimeria bifida' gen. nov., sp. nov., and 'Candidatus Pseudoramibacter fermentans' sp. nov.</title>
        <authorList>
            <person name="Scarborough M.J."/>
            <person name="Myers K.S."/>
            <person name="Donohue T.J."/>
            <person name="Noguera D.R."/>
        </authorList>
    </citation>
    <scope>NUCLEOTIDE SEQUENCE</scope>
    <source>
        <strain evidence="1">EUB1.1</strain>
    </source>
</reference>
<accession>A0A6L5GS77</accession>
<dbReference type="Proteomes" id="UP000473648">
    <property type="component" value="Unassembled WGS sequence"/>
</dbReference>
<dbReference type="AlphaFoldDB" id="A0A6L5GS77"/>
<dbReference type="EMBL" id="VOGB01000004">
    <property type="protein sequence ID" value="MQM73131.1"/>
    <property type="molecule type" value="Genomic_DNA"/>
</dbReference>
<keyword evidence="2" id="KW-1185">Reference proteome</keyword>
<dbReference type="Pfam" id="PF23907">
    <property type="entry name" value="DUF7249"/>
    <property type="match status" value="1"/>
</dbReference>
<comment type="caution">
    <text evidence="1">The sequence shown here is derived from an EMBL/GenBank/DDBJ whole genome shotgun (WGS) entry which is preliminary data.</text>
</comment>
<gene>
    <name evidence="1" type="ORF">FRC53_06890</name>
</gene>
<organism evidence="1 2">
    <name type="scientific">Candidatus Pseudoramibacter fermentans</name>
    <dbReference type="NCBI Taxonomy" id="2594427"/>
    <lineage>
        <taxon>Bacteria</taxon>
        <taxon>Bacillati</taxon>
        <taxon>Bacillota</taxon>
        <taxon>Clostridia</taxon>
        <taxon>Eubacteriales</taxon>
        <taxon>Eubacteriaceae</taxon>
        <taxon>Pseudoramibacter</taxon>
    </lineage>
</organism>
<evidence type="ECO:0000313" key="1">
    <source>
        <dbReference type="EMBL" id="MQM73131.1"/>
    </source>
</evidence>